<protein>
    <submittedName>
        <fullName evidence="2">Uncharacterized protein</fullName>
    </submittedName>
</protein>
<name>A0A5B9Q4B6_9BACT</name>
<dbReference type="RefSeq" id="WP_148072585.1">
    <property type="nucleotide sequence ID" value="NZ_CP042913.1"/>
</dbReference>
<dbReference type="KEGG" id="bgok:Pr1d_11380"/>
<feature type="region of interest" description="Disordered" evidence="1">
    <location>
        <begin position="163"/>
        <end position="198"/>
    </location>
</feature>
<feature type="region of interest" description="Disordered" evidence="1">
    <location>
        <begin position="123"/>
        <end position="151"/>
    </location>
</feature>
<gene>
    <name evidence="2" type="ORF">Pr1d_11380</name>
</gene>
<reference evidence="2 3" key="1">
    <citation type="submission" date="2019-08" db="EMBL/GenBank/DDBJ databases">
        <title>Deep-cultivation of Planctomycetes and their phenomic and genomic characterization uncovers novel biology.</title>
        <authorList>
            <person name="Wiegand S."/>
            <person name="Jogler M."/>
            <person name="Boedeker C."/>
            <person name="Pinto D."/>
            <person name="Vollmers J."/>
            <person name="Rivas-Marin E."/>
            <person name="Kohn T."/>
            <person name="Peeters S.H."/>
            <person name="Heuer A."/>
            <person name="Rast P."/>
            <person name="Oberbeckmann S."/>
            <person name="Bunk B."/>
            <person name="Jeske O."/>
            <person name="Meyerdierks A."/>
            <person name="Storesund J.E."/>
            <person name="Kallscheuer N."/>
            <person name="Luecker S."/>
            <person name="Lage O.M."/>
            <person name="Pohl T."/>
            <person name="Merkel B.J."/>
            <person name="Hornburger P."/>
            <person name="Mueller R.-W."/>
            <person name="Bruemmer F."/>
            <person name="Labrenz M."/>
            <person name="Spormann A.M."/>
            <person name="Op den Camp H."/>
            <person name="Overmann J."/>
            <person name="Amann R."/>
            <person name="Jetten M.S.M."/>
            <person name="Mascher T."/>
            <person name="Medema M.H."/>
            <person name="Devos D.P."/>
            <person name="Kaster A.-K."/>
            <person name="Ovreas L."/>
            <person name="Rohde M."/>
            <person name="Galperin M.Y."/>
            <person name="Jogler C."/>
        </authorList>
    </citation>
    <scope>NUCLEOTIDE SEQUENCE [LARGE SCALE GENOMIC DNA]</scope>
    <source>
        <strain evidence="2 3">Pr1d</strain>
    </source>
</reference>
<keyword evidence="3" id="KW-1185">Reference proteome</keyword>
<evidence type="ECO:0000256" key="1">
    <source>
        <dbReference type="SAM" id="MobiDB-lite"/>
    </source>
</evidence>
<proteinExistence type="predicted"/>
<feature type="region of interest" description="Disordered" evidence="1">
    <location>
        <begin position="75"/>
        <end position="107"/>
    </location>
</feature>
<dbReference type="AlphaFoldDB" id="A0A5B9Q4B6"/>
<dbReference type="Proteomes" id="UP000323917">
    <property type="component" value="Chromosome"/>
</dbReference>
<evidence type="ECO:0000313" key="3">
    <source>
        <dbReference type="Proteomes" id="UP000323917"/>
    </source>
</evidence>
<dbReference type="EMBL" id="CP042913">
    <property type="protein sequence ID" value="QEG33868.1"/>
    <property type="molecule type" value="Genomic_DNA"/>
</dbReference>
<evidence type="ECO:0000313" key="2">
    <source>
        <dbReference type="EMBL" id="QEG33868.1"/>
    </source>
</evidence>
<organism evidence="2 3">
    <name type="scientific">Bythopirellula goksoeyrii</name>
    <dbReference type="NCBI Taxonomy" id="1400387"/>
    <lineage>
        <taxon>Bacteria</taxon>
        <taxon>Pseudomonadati</taxon>
        <taxon>Planctomycetota</taxon>
        <taxon>Planctomycetia</taxon>
        <taxon>Pirellulales</taxon>
        <taxon>Lacipirellulaceae</taxon>
        <taxon>Bythopirellula</taxon>
    </lineage>
</organism>
<feature type="compositionally biased region" description="Acidic residues" evidence="1">
    <location>
        <begin position="126"/>
        <end position="139"/>
    </location>
</feature>
<sequence length="545" mass="57541">MAKLATCPGCTTQLALPEEATLSDEARCPRCGDEFPLMEVVQFSIPTAELIPASERSPSSEIAEWAAKTMELGLDQDNQSVEETIDAAGSGDGEIEPPASEVPDANLTTTLSDWEARLKRAISDTESAEADDPASESDDQASSVEPLQTETKLSDTLKDFSFPHEDLEPVSRDAPLSPAQQSGARDAPEPSSASWAEVEADEFEFDSAEPTVKTMADSTIANYAVPSEPEVEIAISNSTEPRKKNSRSFVRTLLSASLGVIGIPLGLYALLWIKGPAADVAHLADYLPSFMLPASMQSTVPHSEQNATALALEESVPLPSGDNHALPPIVADPEVQPAAAEAPVYNGPRFELVESEDFSQLMTAAAQAAPELTTGTLAEDANNRRKGNAYMALCRLADKCSFMNQPGLSDMDADHATEAQELLESVLSDSEVLVDLSHIAGTWWKFKARPSSGIVFTGRVEHVENTPIGALAEVQLGETGAVVPVLVGGQAPHLGGQIGVVGSIVNDPSSSIPALSELSEPIVVAHFSVPLAGTFASDAFPTEAN</sequence>
<accession>A0A5B9Q4B6</accession>
<dbReference type="OrthoDB" id="292439at2"/>